<evidence type="ECO:0000259" key="3">
    <source>
        <dbReference type="Pfam" id="PF01757"/>
    </source>
</evidence>
<proteinExistence type="predicted"/>
<sequence length="396" mass="43881">MTRTAIDGRRRMPPAHSSEEGREPVVTDKINWIQWLRAIAAIEVILWHSDLVTKHFSPALIGSTAYSRFGGFGVELFFIISGYIICLTAKKYQSGALFMMNRIVRLLPAYWFFTLLVFLAVWIEPAWRQHSLSYSSDVILKSLLFFPQQDVPVLALGWSLEHEMIFYLIVALALVVAGAFTFTRQIVVALLLTALGVAGFMLGTGLGQRFWDYHVMSPYMVAFAFGWIFRLADTSAPSRKTLLYLIPMATLLTLASVPIDPSEQPLLERIALAAVLFVAAGSLGAVLERGNIVNRFMARIGDASYSIYLSHWFCLSVIGKVLGRIAPPAEFDVVSRAGAVMVAILFGLAFFDRVERPVDVFLKRALRLGRRPGSSIALPGAAAKLRPIVSDPGIIR</sequence>
<dbReference type="InterPro" id="IPR002656">
    <property type="entry name" value="Acyl_transf_3_dom"/>
</dbReference>
<protein>
    <submittedName>
        <fullName evidence="4">Peptidoglycan/LPS O-acetylase OafA/YrhL</fullName>
    </submittedName>
</protein>
<feature type="transmembrane region" description="Helical" evidence="2">
    <location>
        <begin position="241"/>
        <end position="258"/>
    </location>
</feature>
<evidence type="ECO:0000256" key="2">
    <source>
        <dbReference type="SAM" id="Phobius"/>
    </source>
</evidence>
<accession>A0A2W7HZP7</accession>
<keyword evidence="2" id="KW-0812">Transmembrane</keyword>
<feature type="transmembrane region" description="Helical" evidence="2">
    <location>
        <begin position="270"/>
        <end position="287"/>
    </location>
</feature>
<organism evidence="4 5">
    <name type="scientific">Humitalea rosea</name>
    <dbReference type="NCBI Taxonomy" id="990373"/>
    <lineage>
        <taxon>Bacteria</taxon>
        <taxon>Pseudomonadati</taxon>
        <taxon>Pseudomonadota</taxon>
        <taxon>Alphaproteobacteria</taxon>
        <taxon>Acetobacterales</taxon>
        <taxon>Roseomonadaceae</taxon>
        <taxon>Humitalea</taxon>
    </lineage>
</organism>
<dbReference type="Pfam" id="PF01757">
    <property type="entry name" value="Acyl_transf_3"/>
    <property type="match status" value="1"/>
</dbReference>
<feature type="transmembrane region" description="Helical" evidence="2">
    <location>
        <begin position="213"/>
        <end position="229"/>
    </location>
</feature>
<feature type="transmembrane region" description="Helical" evidence="2">
    <location>
        <begin position="109"/>
        <end position="127"/>
    </location>
</feature>
<dbReference type="GO" id="GO:0016747">
    <property type="term" value="F:acyltransferase activity, transferring groups other than amino-acyl groups"/>
    <property type="evidence" value="ECO:0007669"/>
    <property type="project" value="InterPro"/>
</dbReference>
<feature type="transmembrane region" description="Helical" evidence="2">
    <location>
        <begin position="32"/>
        <end position="49"/>
    </location>
</feature>
<reference evidence="4 5" key="1">
    <citation type="submission" date="2018-06" db="EMBL/GenBank/DDBJ databases">
        <title>Genomic Encyclopedia of Archaeal and Bacterial Type Strains, Phase II (KMG-II): from individual species to whole genera.</title>
        <authorList>
            <person name="Goeker M."/>
        </authorList>
    </citation>
    <scope>NUCLEOTIDE SEQUENCE [LARGE SCALE GENOMIC DNA]</scope>
    <source>
        <strain evidence="4 5">DSM 24525</strain>
    </source>
</reference>
<evidence type="ECO:0000313" key="4">
    <source>
        <dbReference type="EMBL" id="PZW38682.1"/>
    </source>
</evidence>
<feature type="transmembrane region" description="Helical" evidence="2">
    <location>
        <begin position="69"/>
        <end position="89"/>
    </location>
</feature>
<feature type="transmembrane region" description="Helical" evidence="2">
    <location>
        <begin position="164"/>
        <end position="182"/>
    </location>
</feature>
<dbReference type="GO" id="GO:0000271">
    <property type="term" value="P:polysaccharide biosynthetic process"/>
    <property type="evidence" value="ECO:0007669"/>
    <property type="project" value="TreeGrafter"/>
</dbReference>
<feature type="compositionally biased region" description="Basic and acidic residues" evidence="1">
    <location>
        <begin position="1"/>
        <end position="10"/>
    </location>
</feature>
<dbReference type="InterPro" id="IPR050879">
    <property type="entry name" value="Acyltransferase_3"/>
</dbReference>
<gene>
    <name evidence="4" type="ORF">C8P66_1352</name>
</gene>
<dbReference type="GO" id="GO:0016020">
    <property type="term" value="C:membrane"/>
    <property type="evidence" value="ECO:0007669"/>
    <property type="project" value="TreeGrafter"/>
</dbReference>
<dbReference type="AlphaFoldDB" id="A0A2W7HZP7"/>
<name>A0A2W7HZP7_9PROT</name>
<dbReference type="PANTHER" id="PTHR23028:SF53">
    <property type="entry name" value="ACYL_TRANSF_3 DOMAIN-CONTAINING PROTEIN"/>
    <property type="match status" value="1"/>
</dbReference>
<evidence type="ECO:0000256" key="1">
    <source>
        <dbReference type="SAM" id="MobiDB-lite"/>
    </source>
</evidence>
<feature type="transmembrane region" description="Helical" evidence="2">
    <location>
        <begin position="308"/>
        <end position="327"/>
    </location>
</feature>
<keyword evidence="2" id="KW-1133">Transmembrane helix</keyword>
<dbReference type="PANTHER" id="PTHR23028">
    <property type="entry name" value="ACETYLTRANSFERASE"/>
    <property type="match status" value="1"/>
</dbReference>
<feature type="transmembrane region" description="Helical" evidence="2">
    <location>
        <begin position="187"/>
        <end position="207"/>
    </location>
</feature>
<dbReference type="Proteomes" id="UP000249688">
    <property type="component" value="Unassembled WGS sequence"/>
</dbReference>
<keyword evidence="2" id="KW-0472">Membrane</keyword>
<dbReference type="EMBL" id="QKYU01000035">
    <property type="protein sequence ID" value="PZW38682.1"/>
    <property type="molecule type" value="Genomic_DNA"/>
</dbReference>
<evidence type="ECO:0000313" key="5">
    <source>
        <dbReference type="Proteomes" id="UP000249688"/>
    </source>
</evidence>
<feature type="domain" description="Acyltransferase 3" evidence="3">
    <location>
        <begin position="30"/>
        <end position="345"/>
    </location>
</feature>
<keyword evidence="5" id="KW-1185">Reference proteome</keyword>
<feature type="transmembrane region" description="Helical" evidence="2">
    <location>
        <begin position="333"/>
        <end position="351"/>
    </location>
</feature>
<feature type="region of interest" description="Disordered" evidence="1">
    <location>
        <begin position="1"/>
        <end position="22"/>
    </location>
</feature>
<comment type="caution">
    <text evidence="4">The sequence shown here is derived from an EMBL/GenBank/DDBJ whole genome shotgun (WGS) entry which is preliminary data.</text>
</comment>